<name>A0A212M1F3_9FIRM</name>
<dbReference type="EMBL" id="FMJE01000007">
    <property type="protein sequence ID" value="SCM83577.1"/>
    <property type="molecule type" value="Genomic_DNA"/>
</dbReference>
<accession>A0A212M1F3</accession>
<feature type="chain" id="PRO_5038816253" evidence="2">
    <location>
        <begin position="24"/>
        <end position="312"/>
    </location>
</feature>
<evidence type="ECO:0000256" key="2">
    <source>
        <dbReference type="SAM" id="SignalP"/>
    </source>
</evidence>
<reference evidence="3" key="1">
    <citation type="submission" date="2016-08" db="EMBL/GenBank/DDBJ databases">
        <authorList>
            <person name="Seilhamer J.J."/>
        </authorList>
    </citation>
    <scope>NUCLEOTIDE SEQUENCE</scope>
    <source>
        <strain evidence="3">86</strain>
    </source>
</reference>
<feature type="signal peptide" evidence="2">
    <location>
        <begin position="1"/>
        <end position="23"/>
    </location>
</feature>
<protein>
    <submittedName>
        <fullName evidence="3">Periplasmic chaperone for outer membrane protein Skp</fullName>
    </submittedName>
</protein>
<keyword evidence="2" id="KW-0732">Signal</keyword>
<sequence>MFTSQLTPVRFLAVLLLSTVLLAGCSRSTPETKPPEAPQLGVISVDKAVQSHPKYQEWQNNKQQAATIKEQLAATAGKGIAQSQAAINLPGNMAASIQSAVEQEFKVKIAAKQQELQARLLEQAGKKRQELSAQLEAYAGELNQQYQPQLFNLQLKLQTVRMDEQQATALKQEINAVKAEQAAKLSAKEQEMAQQLEAALAPEKAAMEQELAAYAAQLNRELDNKLSAQTAELSAKLTQPAAAPSAADSSLQQQLGMKQQEIKVLEEFILNDIRDKTAKIAVERGLEAVLTGQQVNVRAVDLTDAVIDAIKK</sequence>
<feature type="coiled-coil region" evidence="1">
    <location>
        <begin position="121"/>
        <end position="224"/>
    </location>
</feature>
<evidence type="ECO:0000313" key="3">
    <source>
        <dbReference type="EMBL" id="SCM83577.1"/>
    </source>
</evidence>
<organism evidence="3">
    <name type="scientific">uncultured Sporomusa sp</name>
    <dbReference type="NCBI Taxonomy" id="307249"/>
    <lineage>
        <taxon>Bacteria</taxon>
        <taxon>Bacillati</taxon>
        <taxon>Bacillota</taxon>
        <taxon>Negativicutes</taxon>
        <taxon>Selenomonadales</taxon>
        <taxon>Sporomusaceae</taxon>
        <taxon>Sporomusa</taxon>
        <taxon>environmental samples</taxon>
    </lineage>
</organism>
<evidence type="ECO:0000256" key="1">
    <source>
        <dbReference type="SAM" id="Coils"/>
    </source>
</evidence>
<dbReference type="RefSeq" id="WP_288185958.1">
    <property type="nucleotide sequence ID" value="NZ_LT608335.1"/>
</dbReference>
<gene>
    <name evidence="3" type="primary">skp</name>
    <name evidence="3" type="ORF">KL86SPO_70435</name>
</gene>
<proteinExistence type="predicted"/>
<dbReference type="AlphaFoldDB" id="A0A212M1F3"/>
<keyword evidence="1" id="KW-0175">Coiled coil</keyword>